<evidence type="ECO:0000259" key="1">
    <source>
        <dbReference type="SMART" id="SM00953"/>
    </source>
</evidence>
<protein>
    <recommendedName>
        <fullName evidence="1">RES domain-containing protein</fullName>
    </recommendedName>
</protein>
<dbReference type="SMART" id="SM00953">
    <property type="entry name" value="RES"/>
    <property type="match status" value="1"/>
</dbReference>
<dbReference type="RefSeq" id="WP_284322040.1">
    <property type="nucleotide sequence ID" value="NZ_BSOB01000046.1"/>
</dbReference>
<evidence type="ECO:0000313" key="3">
    <source>
        <dbReference type="Proteomes" id="UP001156670"/>
    </source>
</evidence>
<dbReference type="InterPro" id="IPR014914">
    <property type="entry name" value="RES_dom"/>
</dbReference>
<proteinExistence type="predicted"/>
<accession>A0ABQ5XUA7</accession>
<reference evidence="3" key="1">
    <citation type="journal article" date="2019" name="Int. J. Syst. Evol. Microbiol.">
        <title>The Global Catalogue of Microorganisms (GCM) 10K type strain sequencing project: providing services to taxonomists for standard genome sequencing and annotation.</title>
        <authorList>
            <consortium name="The Broad Institute Genomics Platform"/>
            <consortium name="The Broad Institute Genome Sequencing Center for Infectious Disease"/>
            <person name="Wu L."/>
            <person name="Ma J."/>
        </authorList>
    </citation>
    <scope>NUCLEOTIDE SEQUENCE [LARGE SCALE GENOMIC DNA]</scope>
    <source>
        <strain evidence="3">NBRC 111980</strain>
    </source>
</reference>
<comment type="caution">
    <text evidence="2">The sequence shown here is derived from an EMBL/GenBank/DDBJ whole genome shotgun (WGS) entry which is preliminary data.</text>
</comment>
<dbReference type="EMBL" id="BSOB01000046">
    <property type="protein sequence ID" value="GLQ94337.1"/>
    <property type="molecule type" value="Genomic_DNA"/>
</dbReference>
<sequence length="410" mass="46617">MNKLVKDLVRSVQPDTKRVCLKCVQDAVISAIFANGPVEVCFACTKAENPTVDVQQLASLVQKDAPLRYEVDPELYSGYRGMTLEQVISQMLLSDNPVLIEEIASLLVIDEEGDDPDNPTFFWKGNTYQQTGLPFDSEKDEKDYVLRQWEKLTLTLMHKHRFFNKEAEKFFGQIFREALQITTNTLMGERIAVLKEIPVGFQVYRARVASEQKIQGDILENPTKQMGAPPSATATNNRMNPAGISLFYGATKLDTCIAEVRPSIGDKVAVARFVTIKPLKLFDFHGLDHYLRFPRISPFEDDPVERRMRQLFLKYLHQEIAKPTRNEGMSYIVTQAMAEFFAKEHGDEFDGFFFQSVQEQGGRNIVLFGKSDADLEPQQEPTFPMALDGEVTYFDVTSVKYQHKPSKIAD</sequence>
<keyword evidence="3" id="KW-1185">Reference proteome</keyword>
<organism evidence="2 3">
    <name type="scientific">Dyella acidisoli</name>
    <dbReference type="NCBI Taxonomy" id="1867834"/>
    <lineage>
        <taxon>Bacteria</taxon>
        <taxon>Pseudomonadati</taxon>
        <taxon>Pseudomonadota</taxon>
        <taxon>Gammaproteobacteria</taxon>
        <taxon>Lysobacterales</taxon>
        <taxon>Rhodanobacteraceae</taxon>
        <taxon>Dyella</taxon>
    </lineage>
</organism>
<evidence type="ECO:0000313" key="2">
    <source>
        <dbReference type="EMBL" id="GLQ94337.1"/>
    </source>
</evidence>
<gene>
    <name evidence="2" type="ORF">GCM10007901_32890</name>
</gene>
<dbReference type="Pfam" id="PF08808">
    <property type="entry name" value="RES"/>
    <property type="match status" value="1"/>
</dbReference>
<feature type="domain" description="RES" evidence="1">
    <location>
        <begin position="222"/>
        <end position="380"/>
    </location>
</feature>
<dbReference type="Proteomes" id="UP001156670">
    <property type="component" value="Unassembled WGS sequence"/>
</dbReference>
<name>A0ABQ5XUA7_9GAMM</name>